<organism evidence="2">
    <name type="scientific">Amphimedon queenslandica</name>
    <name type="common">Sponge</name>
    <dbReference type="NCBI Taxonomy" id="400682"/>
    <lineage>
        <taxon>Eukaryota</taxon>
        <taxon>Metazoa</taxon>
        <taxon>Porifera</taxon>
        <taxon>Demospongiae</taxon>
        <taxon>Heteroscleromorpha</taxon>
        <taxon>Haplosclerida</taxon>
        <taxon>Niphatidae</taxon>
        <taxon>Amphimedon</taxon>
    </lineage>
</organism>
<protein>
    <recommendedName>
        <fullName evidence="1">HAT C-terminal dimerisation domain-containing protein</fullName>
    </recommendedName>
</protein>
<dbReference type="Pfam" id="PF05699">
    <property type="entry name" value="Dimer_Tnp_hAT"/>
    <property type="match status" value="1"/>
</dbReference>
<dbReference type="PANTHER" id="PTHR46289:SF19">
    <property type="entry name" value="ZINC FINGER MYM-TYPE CONTAINING 1"/>
    <property type="match status" value="1"/>
</dbReference>
<dbReference type="InterPro" id="IPR008906">
    <property type="entry name" value="HATC_C_dom"/>
</dbReference>
<evidence type="ECO:0000313" key="2">
    <source>
        <dbReference type="EnsemblMetazoa" id="Aqu2.1.31296_001"/>
    </source>
</evidence>
<dbReference type="SUPFAM" id="SSF53098">
    <property type="entry name" value="Ribonuclease H-like"/>
    <property type="match status" value="1"/>
</dbReference>
<accession>A0A1X7UUF2</accession>
<dbReference type="InterPro" id="IPR052958">
    <property type="entry name" value="IFN-induced_PKR_regulator"/>
</dbReference>
<reference evidence="2" key="1">
    <citation type="submission" date="2017-05" db="UniProtKB">
        <authorList>
            <consortium name="EnsemblMetazoa"/>
        </authorList>
    </citation>
    <scope>IDENTIFICATION</scope>
</reference>
<dbReference type="AlphaFoldDB" id="A0A1X7UUF2"/>
<sequence>MAKQLTLFDCLSKANTTNPANISTEVDLVDNVIDDEFELQSDFLTSQSDCSVDELLDEVSATGDVDQLNLDEFESDSETEQQEEHHISHPTIETSCATSDCAQLAASDISSGVAQPPVRPLLNSFPTTQFGPKARCFSKIWKRRLPRQLDDSIVYESSGSRSVPDCSSQLKVELFFPVVDAFLVELRKRFDDKNISIMKGIQACHPHSKSFFSFSELKPLADVYNLTASQTLESELEVARQLFVDKENFTKTNDVFLRLYQLRDAFPTLSNLVKIAMTIAVSTASCERSFSALKRIKTYIRSTMGDQCLSDLGILCIERDHSKNIPFDHVLEQFVNKDPNRRITLS</sequence>
<dbReference type="eggNOG" id="ENOG502QWCA">
    <property type="taxonomic scope" value="Eukaryota"/>
</dbReference>
<dbReference type="OrthoDB" id="1739706at2759"/>
<dbReference type="GO" id="GO:0046983">
    <property type="term" value="F:protein dimerization activity"/>
    <property type="evidence" value="ECO:0007669"/>
    <property type="project" value="InterPro"/>
</dbReference>
<dbReference type="InterPro" id="IPR012337">
    <property type="entry name" value="RNaseH-like_sf"/>
</dbReference>
<dbReference type="EnsemblMetazoa" id="Aqu2.1.31296_001">
    <property type="protein sequence ID" value="Aqu2.1.31296_001"/>
    <property type="gene ID" value="Aqu2.1.31296"/>
</dbReference>
<dbReference type="STRING" id="400682.A0A1X7UUF2"/>
<dbReference type="InParanoid" id="A0A1X7UUF2"/>
<evidence type="ECO:0000259" key="1">
    <source>
        <dbReference type="Pfam" id="PF05699"/>
    </source>
</evidence>
<proteinExistence type="predicted"/>
<feature type="domain" description="HAT C-terminal dimerisation" evidence="1">
    <location>
        <begin position="262"/>
        <end position="320"/>
    </location>
</feature>
<dbReference type="PANTHER" id="PTHR46289">
    <property type="entry name" value="52 KDA REPRESSOR OF THE INHIBITOR OF THE PROTEIN KINASE-LIKE PROTEIN-RELATED"/>
    <property type="match status" value="1"/>
</dbReference>
<name>A0A1X7UUF2_AMPQE</name>